<evidence type="ECO:0000259" key="7">
    <source>
        <dbReference type="Pfam" id="PF13860"/>
    </source>
</evidence>
<feature type="domain" description="FlgD/Vpr Ig-like" evidence="7">
    <location>
        <begin position="105"/>
        <end position="177"/>
    </location>
</feature>
<evidence type="ECO:0000259" key="8">
    <source>
        <dbReference type="Pfam" id="PF13861"/>
    </source>
</evidence>
<dbReference type="Pfam" id="PF13860">
    <property type="entry name" value="FlgD_ig"/>
    <property type="match status" value="1"/>
</dbReference>
<keyword evidence="9" id="KW-0966">Cell projection</keyword>
<dbReference type="AlphaFoldDB" id="A0A939EQ58"/>
<protein>
    <recommendedName>
        <fullName evidence="2 5">Basal-body rod modification protein FlgD</fullName>
    </recommendedName>
</protein>
<dbReference type="GO" id="GO:0044781">
    <property type="term" value="P:bacterial-type flagellum organization"/>
    <property type="evidence" value="ECO:0007669"/>
    <property type="project" value="UniProtKB-UniRule"/>
</dbReference>
<keyword evidence="9" id="KW-0282">Flagellum</keyword>
<evidence type="ECO:0000256" key="4">
    <source>
        <dbReference type="ARBA" id="ARBA00024746"/>
    </source>
</evidence>
<name>A0A939EQ58_9HYPH</name>
<evidence type="ECO:0000256" key="3">
    <source>
        <dbReference type="ARBA" id="ARBA00022795"/>
    </source>
</evidence>
<dbReference type="EMBL" id="JAFLNF010000006">
    <property type="protein sequence ID" value="MBO0346557.1"/>
    <property type="molecule type" value="Genomic_DNA"/>
</dbReference>
<feature type="domain" description="FlgD Tudor-like" evidence="8">
    <location>
        <begin position="90"/>
        <end position="216"/>
    </location>
</feature>
<dbReference type="Proteomes" id="UP000664779">
    <property type="component" value="Unassembled WGS sequence"/>
</dbReference>
<sequence length="222" mass="22677">MTISTVNSTTATTTTTTAASNSSSLGISSEDFLSLMVDQLMNQNPLDPTDTDSYLDKLVSYASYDTQTSISEDLGSVVDTISSSLSSLGIGYVGMTVSASGSTTALQDGSADWTYTLDSTAEDVTINVLNESGKVVYSETGNAASGTHDFSWDGVGSDGEQLDDGGLYTLSVDATNSAGKDVTGSTTVSGLVTGVDFSDGETVLNIGKAAISIDKVLSVLSS</sequence>
<feature type="region of interest" description="Disordered" evidence="6">
    <location>
        <begin position="1"/>
        <end position="25"/>
    </location>
</feature>
<dbReference type="InterPro" id="IPR025965">
    <property type="entry name" value="FlgD/Vpr_Ig-like"/>
</dbReference>
<keyword evidence="9" id="KW-0969">Cilium</keyword>
<evidence type="ECO:0000256" key="1">
    <source>
        <dbReference type="ARBA" id="ARBA00010577"/>
    </source>
</evidence>
<gene>
    <name evidence="9" type="ORF">J0X15_15095</name>
</gene>
<keyword evidence="3 5" id="KW-1005">Bacterial flagellum biogenesis</keyword>
<keyword evidence="10" id="KW-1185">Reference proteome</keyword>
<reference evidence="9" key="1">
    <citation type="submission" date="2021-03" db="EMBL/GenBank/DDBJ databases">
        <title>Roseibium sp. CAU 1637 isolated from Incheon.</title>
        <authorList>
            <person name="Kim W."/>
        </authorList>
    </citation>
    <scope>NUCLEOTIDE SEQUENCE</scope>
    <source>
        <strain evidence="9">CAU 1637</strain>
    </source>
</reference>
<evidence type="ECO:0000313" key="9">
    <source>
        <dbReference type="EMBL" id="MBO0346557.1"/>
    </source>
</evidence>
<accession>A0A939EQ58</accession>
<dbReference type="InterPro" id="IPR025963">
    <property type="entry name" value="FLgD_Tudor"/>
</dbReference>
<evidence type="ECO:0000313" key="10">
    <source>
        <dbReference type="Proteomes" id="UP000664779"/>
    </source>
</evidence>
<comment type="caution">
    <text evidence="9">The sequence shown here is derived from an EMBL/GenBank/DDBJ whole genome shotgun (WGS) entry which is preliminary data.</text>
</comment>
<dbReference type="Gene3D" id="2.30.30.910">
    <property type="match status" value="1"/>
</dbReference>
<dbReference type="Pfam" id="PF03963">
    <property type="entry name" value="FlgD"/>
    <property type="match status" value="1"/>
</dbReference>
<organism evidence="9 10">
    <name type="scientific">Roseibium limicola</name>
    <dbReference type="NCBI Taxonomy" id="2816037"/>
    <lineage>
        <taxon>Bacteria</taxon>
        <taxon>Pseudomonadati</taxon>
        <taxon>Pseudomonadota</taxon>
        <taxon>Alphaproteobacteria</taxon>
        <taxon>Hyphomicrobiales</taxon>
        <taxon>Stappiaceae</taxon>
        <taxon>Roseibium</taxon>
    </lineage>
</organism>
<proteinExistence type="inferred from homology"/>
<evidence type="ECO:0000256" key="5">
    <source>
        <dbReference type="RuleBase" id="RU362076"/>
    </source>
</evidence>
<dbReference type="Gene3D" id="2.60.40.4070">
    <property type="match status" value="1"/>
</dbReference>
<evidence type="ECO:0000256" key="2">
    <source>
        <dbReference type="ARBA" id="ARBA00016013"/>
    </source>
</evidence>
<comment type="function">
    <text evidence="4 5">Required for flagellar hook formation. May act as a scaffolding protein.</text>
</comment>
<dbReference type="InterPro" id="IPR005648">
    <property type="entry name" value="FlgD"/>
</dbReference>
<dbReference type="RefSeq" id="WP_206942394.1">
    <property type="nucleotide sequence ID" value="NZ_JAFLNF010000006.1"/>
</dbReference>
<comment type="similarity">
    <text evidence="1 5">Belongs to the FlgD family.</text>
</comment>
<evidence type="ECO:0000256" key="6">
    <source>
        <dbReference type="SAM" id="MobiDB-lite"/>
    </source>
</evidence>
<dbReference type="Pfam" id="PF13861">
    <property type="entry name" value="FLgD_tudor"/>
    <property type="match status" value="1"/>
</dbReference>